<proteinExistence type="inferred from homology"/>
<dbReference type="GO" id="GO:0009253">
    <property type="term" value="P:peptidoglycan catabolic process"/>
    <property type="evidence" value="ECO:0007669"/>
    <property type="project" value="InterPro"/>
</dbReference>
<accession>A0A9D1F836</accession>
<keyword evidence="3" id="KW-0472">Membrane</keyword>
<dbReference type="SUPFAM" id="SSF51445">
    <property type="entry name" value="(Trans)glycosidases"/>
    <property type="match status" value="1"/>
</dbReference>
<feature type="region of interest" description="Disordered" evidence="2">
    <location>
        <begin position="42"/>
        <end position="63"/>
    </location>
</feature>
<dbReference type="Gene3D" id="3.20.20.80">
    <property type="entry name" value="Glycosidases"/>
    <property type="match status" value="1"/>
</dbReference>
<evidence type="ECO:0000256" key="3">
    <source>
        <dbReference type="SAM" id="Phobius"/>
    </source>
</evidence>
<dbReference type="EMBL" id="DVJJ01000023">
    <property type="protein sequence ID" value="HIS64009.1"/>
    <property type="molecule type" value="Genomic_DNA"/>
</dbReference>
<reference evidence="4" key="2">
    <citation type="journal article" date="2021" name="PeerJ">
        <title>Extensive microbial diversity within the chicken gut microbiome revealed by metagenomics and culture.</title>
        <authorList>
            <person name="Gilroy R."/>
            <person name="Ravi A."/>
            <person name="Getino M."/>
            <person name="Pursley I."/>
            <person name="Horton D.L."/>
            <person name="Alikhan N.F."/>
            <person name="Baker D."/>
            <person name="Gharbi K."/>
            <person name="Hall N."/>
            <person name="Watson M."/>
            <person name="Adriaenssens E.M."/>
            <person name="Foster-Nyarko E."/>
            <person name="Jarju S."/>
            <person name="Secka A."/>
            <person name="Antonio M."/>
            <person name="Oren A."/>
            <person name="Chaudhuri R.R."/>
            <person name="La Ragione R."/>
            <person name="Hildebrand F."/>
            <person name="Pallen M.J."/>
        </authorList>
    </citation>
    <scope>NUCLEOTIDE SEQUENCE</scope>
    <source>
        <strain evidence="4">ChiBcec16-1751</strain>
    </source>
</reference>
<dbReference type="InterPro" id="IPR017853">
    <property type="entry name" value="GH"/>
</dbReference>
<evidence type="ECO:0000256" key="2">
    <source>
        <dbReference type="SAM" id="MobiDB-lite"/>
    </source>
</evidence>
<evidence type="ECO:0000313" key="5">
    <source>
        <dbReference type="Proteomes" id="UP000886741"/>
    </source>
</evidence>
<sequence>MRKKRRGTPPATILLIVIVVAVVFGVLFGAFELVGRYLKEREREPEPEVVETDEPWHPTELIPGLPVNEYDTDAFRWDGNYLVYDGPETAHRGIDVSDHQGEIDWAAVASDGVEYAMLRVGYRGYTEGTTSLDAQFYDNVAGARENGIAVGVYFFSQAINEEEAREEADIVLRAIEGLEITYPIVFDWEDVGQPHARTANMTQQQLTACAKAFCEEIEAAGYTAGIYFNQIFGYQWFQLPDLTDYMFWLAEYGTTPDFVYDFQMWQYTNEGTVSGIEGGVDLNLSFWEPEQ</sequence>
<evidence type="ECO:0000313" key="4">
    <source>
        <dbReference type="EMBL" id="HIS64009.1"/>
    </source>
</evidence>
<feature type="transmembrane region" description="Helical" evidence="3">
    <location>
        <begin position="12"/>
        <end position="31"/>
    </location>
</feature>
<dbReference type="Proteomes" id="UP000886741">
    <property type="component" value="Unassembled WGS sequence"/>
</dbReference>
<evidence type="ECO:0000256" key="1">
    <source>
        <dbReference type="ARBA" id="ARBA00010646"/>
    </source>
</evidence>
<dbReference type="PANTHER" id="PTHR34135:SF2">
    <property type="entry name" value="LYSOZYME"/>
    <property type="match status" value="1"/>
</dbReference>
<dbReference type="PROSITE" id="PS51904">
    <property type="entry name" value="GLYCOSYL_HYDROL_F25_2"/>
    <property type="match status" value="1"/>
</dbReference>
<protein>
    <submittedName>
        <fullName evidence="4">Glycoside hydrolase family 25 protein</fullName>
    </submittedName>
</protein>
<name>A0A9D1F836_9FIRM</name>
<dbReference type="PANTHER" id="PTHR34135">
    <property type="entry name" value="LYSOZYME"/>
    <property type="match status" value="1"/>
</dbReference>
<keyword evidence="3" id="KW-0812">Transmembrane</keyword>
<comment type="caution">
    <text evidence="4">The sequence shown here is derived from an EMBL/GenBank/DDBJ whole genome shotgun (WGS) entry which is preliminary data.</text>
</comment>
<dbReference type="GO" id="GO:0003796">
    <property type="term" value="F:lysozyme activity"/>
    <property type="evidence" value="ECO:0007669"/>
    <property type="project" value="InterPro"/>
</dbReference>
<dbReference type="GO" id="GO:0016052">
    <property type="term" value="P:carbohydrate catabolic process"/>
    <property type="evidence" value="ECO:0007669"/>
    <property type="project" value="TreeGrafter"/>
</dbReference>
<keyword evidence="4" id="KW-0378">Hydrolase</keyword>
<dbReference type="AlphaFoldDB" id="A0A9D1F836"/>
<organism evidence="4 5">
    <name type="scientific">Candidatus Avoscillospira avistercoris</name>
    <dbReference type="NCBI Taxonomy" id="2840707"/>
    <lineage>
        <taxon>Bacteria</taxon>
        <taxon>Bacillati</taxon>
        <taxon>Bacillota</taxon>
        <taxon>Clostridia</taxon>
        <taxon>Eubacteriales</taxon>
        <taxon>Oscillospiraceae</taxon>
        <taxon>Oscillospiraceae incertae sedis</taxon>
        <taxon>Candidatus Avoscillospira</taxon>
    </lineage>
</organism>
<dbReference type="Pfam" id="PF01183">
    <property type="entry name" value="Glyco_hydro_25"/>
    <property type="match status" value="1"/>
</dbReference>
<dbReference type="CDD" id="cd06414">
    <property type="entry name" value="GH25_LytC-like"/>
    <property type="match status" value="1"/>
</dbReference>
<dbReference type="GO" id="GO:0016998">
    <property type="term" value="P:cell wall macromolecule catabolic process"/>
    <property type="evidence" value="ECO:0007669"/>
    <property type="project" value="InterPro"/>
</dbReference>
<dbReference type="InterPro" id="IPR002053">
    <property type="entry name" value="Glyco_hydro_25"/>
</dbReference>
<comment type="similarity">
    <text evidence="1">Belongs to the glycosyl hydrolase 25 family.</text>
</comment>
<keyword evidence="3" id="KW-1133">Transmembrane helix</keyword>
<gene>
    <name evidence="4" type="ORF">IAA83_01385</name>
</gene>
<reference evidence="4" key="1">
    <citation type="submission" date="2020-10" db="EMBL/GenBank/DDBJ databases">
        <authorList>
            <person name="Gilroy R."/>
        </authorList>
    </citation>
    <scope>NUCLEOTIDE SEQUENCE</scope>
    <source>
        <strain evidence="4">ChiBcec16-1751</strain>
    </source>
</reference>